<evidence type="ECO:0000313" key="2">
    <source>
        <dbReference type="EMBL" id="MBU5591086.1"/>
    </source>
</evidence>
<sequence length="675" mass="78527">MFFNDDANKLKKTINGKFEQGDLEGIEALIKEYSALCPYDIDSYCMRSILYYCEGRYDEAEQEIEKIIDKAQFNFDLNYNLALISFAKGDYEKSLIYYCKSYYLSNSKELSESIMKSIDSFTKENLIETNKIVSIIKSQRNIFELTYTRFPKKVENETYLGNMIFDKNEKEGYFVALYDYYMAQRDSIELEKVNGLNHFYKLECLFSKKIKNEKLEINEKQIIPICVKETESDAVISVNGQTFDLSKNMTNRFYYYPIDSGIFEVNSKKELVLGNPIMVKNNLNKKKLVLNIFVDGLSQKFLEEKGIENLMPNTYSYFKEGTICNNVHVTGEWTYVNMASFFTGEYITNHGMFHPTFNATISDKKPILSELFKEDGYFTAKIDGDWRSVPTYGYIRGVDRFLYQPAVRGMNAEEVITETIEHIEAFKDLNKFLWICLSDLHDIPDEFEGRLVTQVNDDISNRVFNSSDGTTSVRKGFDKKKIGRYENQIKRLDIYLGILFNYLEKNFKDEEILISLISDHGQGFLIPEGKAFLSEERSKVPFMFRGKNISKGICDELIEGIDLLPILLRESDVNYEDNRDSNLPKYFGGAKEREYTYTESIFPGSTYKVAINDKKHEFIFETEGIVGQDGRFTVGDYKCTLLNKSNGREESKEYSDKIKDFLMIIFDHIKQNIIF</sequence>
<organism evidence="2 3">
    <name type="scientific">Clostridium simiarum</name>
    <dbReference type="NCBI Taxonomy" id="2841506"/>
    <lineage>
        <taxon>Bacteria</taxon>
        <taxon>Bacillati</taxon>
        <taxon>Bacillota</taxon>
        <taxon>Clostridia</taxon>
        <taxon>Eubacteriales</taxon>
        <taxon>Clostridiaceae</taxon>
        <taxon>Clostridium</taxon>
    </lineage>
</organism>
<dbReference type="InterPro" id="IPR052701">
    <property type="entry name" value="GAG_Ulvan_Degrading_Sulfatases"/>
</dbReference>
<accession>A0ABS6EYD2</accession>
<feature type="domain" description="Sulfatase N-terminal" evidence="1">
    <location>
        <begin position="289"/>
        <end position="568"/>
    </location>
</feature>
<proteinExistence type="predicted"/>
<dbReference type="PANTHER" id="PTHR43751:SF3">
    <property type="entry name" value="SULFATASE N-TERMINAL DOMAIN-CONTAINING PROTEIN"/>
    <property type="match status" value="1"/>
</dbReference>
<dbReference type="InterPro" id="IPR000917">
    <property type="entry name" value="Sulfatase_N"/>
</dbReference>
<dbReference type="Pfam" id="PF00884">
    <property type="entry name" value="Sulfatase"/>
    <property type="match status" value="1"/>
</dbReference>
<dbReference type="RefSeq" id="WP_216456120.1">
    <property type="nucleotide sequence ID" value="NZ_JAHLQL010000001.1"/>
</dbReference>
<name>A0ABS6EYD2_9CLOT</name>
<evidence type="ECO:0000313" key="3">
    <source>
        <dbReference type="Proteomes" id="UP000736583"/>
    </source>
</evidence>
<comment type="caution">
    <text evidence="2">The sequence shown here is derived from an EMBL/GenBank/DDBJ whole genome shotgun (WGS) entry which is preliminary data.</text>
</comment>
<dbReference type="SMART" id="SM00028">
    <property type="entry name" value="TPR"/>
    <property type="match status" value="2"/>
</dbReference>
<reference evidence="2 3" key="1">
    <citation type="submission" date="2021-06" db="EMBL/GenBank/DDBJ databases">
        <authorList>
            <person name="Sun Q."/>
            <person name="Li D."/>
        </authorList>
    </citation>
    <scope>NUCLEOTIDE SEQUENCE [LARGE SCALE GENOMIC DNA]</scope>
    <source>
        <strain evidence="2 3">MSJ-4</strain>
    </source>
</reference>
<dbReference type="Proteomes" id="UP000736583">
    <property type="component" value="Unassembled WGS sequence"/>
</dbReference>
<dbReference type="InterPro" id="IPR019734">
    <property type="entry name" value="TPR_rpt"/>
</dbReference>
<dbReference type="PANTHER" id="PTHR43751">
    <property type="entry name" value="SULFATASE"/>
    <property type="match status" value="1"/>
</dbReference>
<gene>
    <name evidence="2" type="ORF">KQI89_04860</name>
</gene>
<evidence type="ECO:0000259" key="1">
    <source>
        <dbReference type="Pfam" id="PF00884"/>
    </source>
</evidence>
<protein>
    <submittedName>
        <fullName evidence="2">Sulfatase-like hydrolase/transferase</fullName>
    </submittedName>
</protein>
<keyword evidence="3" id="KW-1185">Reference proteome</keyword>
<dbReference type="EMBL" id="JAHLQL010000001">
    <property type="protein sequence ID" value="MBU5591086.1"/>
    <property type="molecule type" value="Genomic_DNA"/>
</dbReference>